<comment type="caution">
    <text evidence="3">The sequence shown here is derived from an EMBL/GenBank/DDBJ whole genome shotgun (WGS) entry which is preliminary data.</text>
</comment>
<dbReference type="OrthoDB" id="9801609at2"/>
<dbReference type="PANTHER" id="PTHR46401">
    <property type="entry name" value="GLYCOSYLTRANSFERASE WBBK-RELATED"/>
    <property type="match status" value="1"/>
</dbReference>
<evidence type="ECO:0000259" key="2">
    <source>
        <dbReference type="Pfam" id="PF13439"/>
    </source>
</evidence>
<dbReference type="GO" id="GO:0009103">
    <property type="term" value="P:lipopolysaccharide biosynthetic process"/>
    <property type="evidence" value="ECO:0007669"/>
    <property type="project" value="TreeGrafter"/>
</dbReference>
<dbReference type="AlphaFoldDB" id="A0A1Q5ZTR2"/>
<reference evidence="3 4" key="1">
    <citation type="submission" date="2016-11" db="EMBL/GenBank/DDBJ databases">
        <title>Whole Genome Sequencing of Mucilaginibacter polytrichastri RG4-7(T) isolated from the moss sample.</title>
        <authorList>
            <person name="Li Y."/>
        </authorList>
    </citation>
    <scope>NUCLEOTIDE SEQUENCE [LARGE SCALE GENOMIC DNA]</scope>
    <source>
        <strain evidence="3 4">RG4-7</strain>
    </source>
</reference>
<dbReference type="GO" id="GO:0016757">
    <property type="term" value="F:glycosyltransferase activity"/>
    <property type="evidence" value="ECO:0007669"/>
    <property type="project" value="TreeGrafter"/>
</dbReference>
<dbReference type="PANTHER" id="PTHR46401:SF2">
    <property type="entry name" value="GLYCOSYLTRANSFERASE WBBK-RELATED"/>
    <property type="match status" value="1"/>
</dbReference>
<evidence type="ECO:0000313" key="3">
    <source>
        <dbReference type="EMBL" id="OKS85147.1"/>
    </source>
</evidence>
<dbReference type="SUPFAM" id="SSF53756">
    <property type="entry name" value="UDP-Glycosyltransferase/glycogen phosphorylase"/>
    <property type="match status" value="1"/>
</dbReference>
<organism evidence="3 4">
    <name type="scientific">Mucilaginibacter polytrichastri</name>
    <dbReference type="NCBI Taxonomy" id="1302689"/>
    <lineage>
        <taxon>Bacteria</taxon>
        <taxon>Pseudomonadati</taxon>
        <taxon>Bacteroidota</taxon>
        <taxon>Sphingobacteriia</taxon>
        <taxon>Sphingobacteriales</taxon>
        <taxon>Sphingobacteriaceae</taxon>
        <taxon>Mucilaginibacter</taxon>
    </lineage>
</organism>
<dbReference type="Gene3D" id="3.40.50.2000">
    <property type="entry name" value="Glycogen Phosphorylase B"/>
    <property type="match status" value="2"/>
</dbReference>
<keyword evidence="4" id="KW-1185">Reference proteome</keyword>
<keyword evidence="1" id="KW-0808">Transferase</keyword>
<gene>
    <name evidence="3" type="ORF">RG47T_0591</name>
</gene>
<dbReference type="STRING" id="1302689.RG47T_0591"/>
<sequence>MHIVFFTHPPFLGSQSMPRFANMLAEGMQERGHEVEVWTAKPKFYDFKVPAGLKKWMGYIDQYIVFPADVKKRLKEQNSNTLFVFADQALGPWIPLVANRPHVIHCHDFLAQRSANGDIAENPTSASGKKYQAYIRQGYQKGKNFISVSNKTREDLSQFLTTAPRLSEVVYNGLNTAFKPLDVTECREAIGTAIKADLSNGYILHVGGNQWYKNRVGVIHLYNAWRDKYGTNIPLIMIGAKASAKLADQYNASLYKNDIYLLSGKDDLFVRQAYSGAAVFLFPSLAEGFGWPIAEAMAAGCPVITTGEAPMTEVGGDAAYYIPRRPSNGEGATWADGAASTLNKVLNISAVERNAVLEAGYKNIYRFSLKDAIQQIETIYKKVNNQSF</sequence>
<dbReference type="Pfam" id="PF13692">
    <property type="entry name" value="Glyco_trans_1_4"/>
    <property type="match status" value="1"/>
</dbReference>
<dbReference type="InterPro" id="IPR028098">
    <property type="entry name" value="Glyco_trans_4-like_N"/>
</dbReference>
<protein>
    <recommendedName>
        <fullName evidence="2">Glycosyltransferase subfamily 4-like N-terminal domain-containing protein</fullName>
    </recommendedName>
</protein>
<dbReference type="EMBL" id="MPPL01000001">
    <property type="protein sequence ID" value="OKS85147.1"/>
    <property type="molecule type" value="Genomic_DNA"/>
</dbReference>
<accession>A0A1Q5ZTR2</accession>
<proteinExistence type="predicted"/>
<dbReference type="Pfam" id="PF13439">
    <property type="entry name" value="Glyco_transf_4"/>
    <property type="match status" value="1"/>
</dbReference>
<feature type="domain" description="Glycosyltransferase subfamily 4-like N-terminal" evidence="2">
    <location>
        <begin position="19"/>
        <end position="177"/>
    </location>
</feature>
<name>A0A1Q5ZTR2_9SPHI</name>
<evidence type="ECO:0000256" key="1">
    <source>
        <dbReference type="ARBA" id="ARBA00022679"/>
    </source>
</evidence>
<evidence type="ECO:0000313" key="4">
    <source>
        <dbReference type="Proteomes" id="UP000186720"/>
    </source>
</evidence>
<dbReference type="Proteomes" id="UP000186720">
    <property type="component" value="Unassembled WGS sequence"/>
</dbReference>
<dbReference type="RefSeq" id="WP_074487983.1">
    <property type="nucleotide sequence ID" value="NZ_FPAM01000001.1"/>
</dbReference>